<dbReference type="Gene3D" id="1.20.120.1240">
    <property type="entry name" value="Dynamin, middle domain"/>
    <property type="match status" value="1"/>
</dbReference>
<dbReference type="FunFam" id="1.25.40.10:FF:001486">
    <property type="entry name" value="Pentatricopeptide repeat-containing protein mitochondrial"/>
    <property type="match status" value="1"/>
</dbReference>
<evidence type="ECO:0000256" key="1">
    <source>
        <dbReference type="ARBA" id="ARBA00022737"/>
    </source>
</evidence>
<evidence type="ECO:0000313" key="5">
    <source>
        <dbReference type="Proteomes" id="UP000428333"/>
    </source>
</evidence>
<dbReference type="InterPro" id="IPR046848">
    <property type="entry name" value="E_motif"/>
</dbReference>
<evidence type="ECO:0000256" key="2">
    <source>
        <dbReference type="PROSITE-ProRule" id="PRU00708"/>
    </source>
</evidence>
<gene>
    <name evidence="4" type="ORF">C3L33_08694</name>
</gene>
<name>A0A6A4LMY3_9ERIC</name>
<dbReference type="GO" id="GO:0003924">
    <property type="term" value="F:GTPase activity"/>
    <property type="evidence" value="ECO:0007669"/>
    <property type="project" value="InterPro"/>
</dbReference>
<dbReference type="InterPro" id="IPR020850">
    <property type="entry name" value="GED_dom"/>
</dbReference>
<keyword evidence="5" id="KW-1185">Reference proteome</keyword>
<dbReference type="FunFam" id="1.25.40.10:FF:000090">
    <property type="entry name" value="Pentatricopeptide repeat-containing protein, chloroplastic"/>
    <property type="match status" value="1"/>
</dbReference>
<dbReference type="Gene3D" id="1.25.40.10">
    <property type="entry name" value="Tetratricopeptide repeat domain"/>
    <property type="match status" value="4"/>
</dbReference>
<dbReference type="GO" id="GO:0009451">
    <property type="term" value="P:RNA modification"/>
    <property type="evidence" value="ECO:0007669"/>
    <property type="project" value="InterPro"/>
</dbReference>
<feature type="domain" description="GED" evidence="3">
    <location>
        <begin position="252"/>
        <end position="348"/>
    </location>
</feature>
<organism evidence="4 5">
    <name type="scientific">Rhododendron williamsianum</name>
    <dbReference type="NCBI Taxonomy" id="262921"/>
    <lineage>
        <taxon>Eukaryota</taxon>
        <taxon>Viridiplantae</taxon>
        <taxon>Streptophyta</taxon>
        <taxon>Embryophyta</taxon>
        <taxon>Tracheophyta</taxon>
        <taxon>Spermatophyta</taxon>
        <taxon>Magnoliopsida</taxon>
        <taxon>eudicotyledons</taxon>
        <taxon>Gunneridae</taxon>
        <taxon>Pentapetalae</taxon>
        <taxon>asterids</taxon>
        <taxon>Ericales</taxon>
        <taxon>Ericaceae</taxon>
        <taxon>Ericoideae</taxon>
        <taxon>Rhodoreae</taxon>
        <taxon>Rhododendron</taxon>
    </lineage>
</organism>
<dbReference type="Pfam" id="PF20431">
    <property type="entry name" value="E_motif"/>
    <property type="match status" value="1"/>
</dbReference>
<evidence type="ECO:0000259" key="3">
    <source>
        <dbReference type="PROSITE" id="PS51388"/>
    </source>
</evidence>
<sequence length="820" mass="92160">MVGIPVLAQKLVQIQGTIISKCLPDIVRKINDKLNSNVSELSKMPQNVSSVAEAMTVFMRIICLSKDCLRKILLRGEFDEYPEDKTMHCTARLFEKLNEFDDELQKSAENKLTENFLVDEMKVLDEAKRIELPNFLPHTAFLVILQKKVEQISNTPIHFMEKVWNYIEIVVTNVFTKHCENYPQLQSATRRAIHSLVEKMKAKSFDRVMEFVEMEKLTDYTCSPEYMSDCGFGNIQIGHLRGLPNVREQEQAFDMKMRITAYWKVVLKRLVDNLALHLQLHVRNLVDRHMEPEIVNELMGSQGGGPGAIQRMLEESPSTAKKRERLNKSIKLLKDSKEVVAQIMDRIALIIKAQPLFLSLVSRRCLVYVVGHCTESDGFKSWSRIISVLTHNSPNSEMALVGASEMLNSDSFSFTAALSVCGQLSLLQLGKLIHSKVVKVGVECSVVVANCLIDMYGKCGSVKEAIWVFDEIDGKDIISWNSAIAASARNRKLEQAVRFLHQMPLPDTISYNEVINGFAQFGNIDAAIHILSRMPNSNSSSWNAIITGYVNRDQAREALAFFSSMHSNDIEMDQFTFSIILSGIASLSNLTWGILIHCCTIKCGLDASIVVGSALIDMYSKCGQVEDAEQIFQSLPRKNLVTWNALVSGFAHNGDSAKVIELYEQLKMVKDLKPDGITFLNVLSACWHNRTPYEVANHYFELMIKNYGIDATPEHCASMIRLMGQCGEVWRGERMICELGFGSCGLVWRALLGACGACGDLKVAELAAAKVIELEGDKEFVYVMMSNIYATYGEWGGVSVVREVMRQRSVRKEVGCSWIE</sequence>
<dbReference type="InterPro" id="IPR002885">
    <property type="entry name" value="PPR_rpt"/>
</dbReference>
<feature type="repeat" description="PPR" evidence="2">
    <location>
        <begin position="608"/>
        <end position="642"/>
    </location>
</feature>
<dbReference type="Pfam" id="PF13041">
    <property type="entry name" value="PPR_2"/>
    <property type="match status" value="1"/>
</dbReference>
<dbReference type="OrthoDB" id="1662615at2759"/>
<dbReference type="GO" id="GO:0003723">
    <property type="term" value="F:RNA binding"/>
    <property type="evidence" value="ECO:0007669"/>
    <property type="project" value="InterPro"/>
</dbReference>
<dbReference type="AlphaFoldDB" id="A0A6A4LMY3"/>
<dbReference type="InterPro" id="IPR046960">
    <property type="entry name" value="PPR_At4g14850-like_plant"/>
</dbReference>
<accession>A0A6A4LMY3</accession>
<dbReference type="InterPro" id="IPR003130">
    <property type="entry name" value="GED"/>
</dbReference>
<dbReference type="GO" id="GO:0005525">
    <property type="term" value="F:GTP binding"/>
    <property type="evidence" value="ECO:0007669"/>
    <property type="project" value="InterPro"/>
</dbReference>
<dbReference type="Pfam" id="PF01031">
    <property type="entry name" value="Dynamin_M"/>
    <property type="match status" value="1"/>
</dbReference>
<dbReference type="Pfam" id="PF02212">
    <property type="entry name" value="GED"/>
    <property type="match status" value="1"/>
</dbReference>
<comment type="caution">
    <text evidence="4">The sequence shown here is derived from an EMBL/GenBank/DDBJ whole genome shotgun (WGS) entry which is preliminary data.</text>
</comment>
<reference evidence="4 5" key="1">
    <citation type="journal article" date="2019" name="Genome Biol. Evol.">
        <title>The Rhododendron genome and chromosomal organization provide insight into shared whole-genome duplications across the heath family (Ericaceae).</title>
        <authorList>
            <person name="Soza V.L."/>
            <person name="Lindsley D."/>
            <person name="Waalkes A."/>
            <person name="Ramage E."/>
            <person name="Patwardhan R.P."/>
            <person name="Burton J.N."/>
            <person name="Adey A."/>
            <person name="Kumar A."/>
            <person name="Qiu R."/>
            <person name="Shendure J."/>
            <person name="Hall B."/>
        </authorList>
    </citation>
    <scope>NUCLEOTIDE SEQUENCE [LARGE SCALE GENOMIC DNA]</scope>
    <source>
        <strain evidence="4">RSF 1966-606</strain>
    </source>
</reference>
<dbReference type="PROSITE" id="PS51388">
    <property type="entry name" value="GED"/>
    <property type="match status" value="1"/>
</dbReference>
<feature type="repeat" description="PPR" evidence="2">
    <location>
        <begin position="445"/>
        <end position="479"/>
    </location>
</feature>
<feature type="non-terminal residue" evidence="4">
    <location>
        <position position="1"/>
    </location>
</feature>
<feature type="repeat" description="PPR" evidence="2">
    <location>
        <begin position="507"/>
        <end position="541"/>
    </location>
</feature>
<dbReference type="FunFam" id="1.25.40.10:FF:000606">
    <property type="entry name" value="Putative pentatricopeptide repeat-containing protein"/>
    <property type="match status" value="1"/>
</dbReference>
<dbReference type="Pfam" id="PF01535">
    <property type="entry name" value="PPR"/>
    <property type="match status" value="5"/>
</dbReference>
<dbReference type="InterPro" id="IPR011990">
    <property type="entry name" value="TPR-like_helical_dom_sf"/>
</dbReference>
<keyword evidence="1" id="KW-0677">Repeat</keyword>
<dbReference type="NCBIfam" id="TIGR00756">
    <property type="entry name" value="PPR"/>
    <property type="match status" value="2"/>
</dbReference>
<evidence type="ECO:0000313" key="4">
    <source>
        <dbReference type="EMBL" id="KAE9459410.1"/>
    </source>
</evidence>
<dbReference type="EMBL" id="QEFC01001171">
    <property type="protein sequence ID" value="KAE9459410.1"/>
    <property type="molecule type" value="Genomic_DNA"/>
</dbReference>
<proteinExistence type="predicted"/>
<dbReference type="InterPro" id="IPR000375">
    <property type="entry name" value="Dynamin_stalk"/>
</dbReference>
<dbReference type="PANTHER" id="PTHR47926">
    <property type="entry name" value="PENTATRICOPEPTIDE REPEAT-CONTAINING PROTEIN"/>
    <property type="match status" value="1"/>
</dbReference>
<dbReference type="SMART" id="SM00302">
    <property type="entry name" value="GED"/>
    <property type="match status" value="1"/>
</dbReference>
<dbReference type="PANTHER" id="PTHR47926:SF347">
    <property type="entry name" value="PENTATRICOPEPTIDE REPEAT-CONTAINING PROTEIN"/>
    <property type="match status" value="1"/>
</dbReference>
<protein>
    <recommendedName>
        <fullName evidence="3">GED domain-containing protein</fullName>
    </recommendedName>
</protein>
<dbReference type="PROSITE" id="PS51375">
    <property type="entry name" value="PPR"/>
    <property type="match status" value="3"/>
</dbReference>
<dbReference type="Proteomes" id="UP000428333">
    <property type="component" value="Linkage Group LG05"/>
</dbReference>